<evidence type="ECO:0000313" key="1">
    <source>
        <dbReference type="EMBL" id="SVD49337.1"/>
    </source>
</evidence>
<dbReference type="EMBL" id="UINC01154190">
    <property type="protein sequence ID" value="SVD49337.1"/>
    <property type="molecule type" value="Genomic_DNA"/>
</dbReference>
<evidence type="ECO:0008006" key="2">
    <source>
        <dbReference type="Google" id="ProtNLM"/>
    </source>
</evidence>
<protein>
    <recommendedName>
        <fullName evidence="2">Peptidase C-terminal archaeal/bacterial domain-containing protein</fullName>
    </recommendedName>
</protein>
<dbReference type="AlphaFoldDB" id="A0A382VS49"/>
<organism evidence="1">
    <name type="scientific">marine metagenome</name>
    <dbReference type="NCBI Taxonomy" id="408172"/>
    <lineage>
        <taxon>unclassified sequences</taxon>
        <taxon>metagenomes</taxon>
        <taxon>ecological metagenomes</taxon>
    </lineage>
</organism>
<feature type="non-terminal residue" evidence="1">
    <location>
        <position position="232"/>
    </location>
</feature>
<reference evidence="1" key="1">
    <citation type="submission" date="2018-05" db="EMBL/GenBank/DDBJ databases">
        <authorList>
            <person name="Lanie J.A."/>
            <person name="Ng W.-L."/>
            <person name="Kazmierczak K.M."/>
            <person name="Andrzejewski T.M."/>
            <person name="Davidsen T.M."/>
            <person name="Wayne K.J."/>
            <person name="Tettelin H."/>
            <person name="Glass J.I."/>
            <person name="Rusch D."/>
            <person name="Podicherti R."/>
            <person name="Tsui H.-C.T."/>
            <person name="Winkler M.E."/>
        </authorList>
    </citation>
    <scope>NUCLEOTIDE SEQUENCE</scope>
</reference>
<sequence length="232" mass="25709">MERDPSMRPNKIIAIIIIIFFTINRISGQCDENEVLNLDEIFDGGVIEFSDNTSNSGNNFSVSDMTSGGFGGNDRIYKITLEDNDTLNLFIDLCQSGVTFDASIGIVKGYDGINCNEIERDELIIPHPSPDFDEGGFDENIDSGALCPAASDIESPNFLPIARDVYLDESGDYYIVIDGHTETESGNFTITIGEMLTFSDYEIGFQNNIVEYIHVEFSDNVYGVDNPSDWTL</sequence>
<accession>A0A382VS49</accession>
<gene>
    <name evidence="1" type="ORF">METZ01_LOCUS402191</name>
</gene>
<proteinExistence type="predicted"/>
<name>A0A382VS49_9ZZZZ</name>